<organism evidence="5">
    <name type="scientific">Chromera velia CCMP2878</name>
    <dbReference type="NCBI Taxonomy" id="1169474"/>
    <lineage>
        <taxon>Eukaryota</taxon>
        <taxon>Sar</taxon>
        <taxon>Alveolata</taxon>
        <taxon>Colpodellida</taxon>
        <taxon>Chromeraceae</taxon>
        <taxon>Chromera</taxon>
    </lineage>
</organism>
<feature type="repeat" description="ANK" evidence="3">
    <location>
        <begin position="143"/>
        <end position="175"/>
    </location>
</feature>
<dbReference type="InterPro" id="IPR036770">
    <property type="entry name" value="Ankyrin_rpt-contain_sf"/>
</dbReference>
<reference evidence="5" key="1">
    <citation type="submission" date="2014-11" db="EMBL/GenBank/DDBJ databases">
        <authorList>
            <person name="Otto D Thomas"/>
            <person name="Naeem Raeece"/>
        </authorList>
    </citation>
    <scope>NUCLEOTIDE SEQUENCE</scope>
</reference>
<dbReference type="SMART" id="SM00248">
    <property type="entry name" value="ANK"/>
    <property type="match status" value="2"/>
</dbReference>
<dbReference type="PANTHER" id="PTHR24173">
    <property type="entry name" value="ANKYRIN REPEAT CONTAINING"/>
    <property type="match status" value="1"/>
</dbReference>
<dbReference type="PROSITE" id="PS50297">
    <property type="entry name" value="ANK_REP_REGION"/>
    <property type="match status" value="1"/>
</dbReference>
<evidence type="ECO:0000313" key="5">
    <source>
        <dbReference type="EMBL" id="CEM51264.1"/>
    </source>
</evidence>
<keyword evidence="4" id="KW-0812">Transmembrane</keyword>
<dbReference type="VEuPathDB" id="CryptoDB:Cvel_10504"/>
<sequence>MYESVVWVLEVLCAAARALGCGVGFVASVLGGALVLIGLTAGFVERLKFLGRGGRVTELWRDLRRPEAFYSVGSWPAWLWVCAGIGLVPLGCVVSLVVSGRVDDSAGSSSRASASGYWRSVQWMTERWGLDTETETFFGLGRFEETPLFLAARECNVEAVSVLLERGADLEARTLDGYTPLLGVLKCKERRAAESQPAEENKCKREGGWLPFQPQPLCLEVLELLLEAGSDIDTTSKDGVTPLQLASAGTEPWHREAASRLRERAAQADARSINNIVSTHAPTV</sequence>
<dbReference type="PROSITE" id="PS50088">
    <property type="entry name" value="ANK_REPEAT"/>
    <property type="match status" value="1"/>
</dbReference>
<proteinExistence type="predicted"/>
<evidence type="ECO:0000256" key="2">
    <source>
        <dbReference type="ARBA" id="ARBA00023043"/>
    </source>
</evidence>
<keyword evidence="4" id="KW-1133">Transmembrane helix</keyword>
<protein>
    <submittedName>
        <fullName evidence="5">Uncharacterized protein</fullName>
    </submittedName>
</protein>
<dbReference type="PANTHER" id="PTHR24173:SF74">
    <property type="entry name" value="ANKYRIN REPEAT DOMAIN-CONTAINING PROTEIN 16"/>
    <property type="match status" value="1"/>
</dbReference>
<keyword evidence="1" id="KW-0677">Repeat</keyword>
<evidence type="ECO:0000256" key="1">
    <source>
        <dbReference type="ARBA" id="ARBA00022737"/>
    </source>
</evidence>
<dbReference type="SUPFAM" id="SSF48403">
    <property type="entry name" value="Ankyrin repeat"/>
    <property type="match status" value="1"/>
</dbReference>
<evidence type="ECO:0000256" key="3">
    <source>
        <dbReference type="PROSITE-ProRule" id="PRU00023"/>
    </source>
</evidence>
<keyword evidence="4" id="KW-0472">Membrane</keyword>
<evidence type="ECO:0000256" key="4">
    <source>
        <dbReference type="SAM" id="Phobius"/>
    </source>
</evidence>
<dbReference type="EMBL" id="CDMZ01004897">
    <property type="protein sequence ID" value="CEM51264.1"/>
    <property type="molecule type" value="Genomic_DNA"/>
</dbReference>
<keyword evidence="2 3" id="KW-0040">ANK repeat</keyword>
<feature type="transmembrane region" description="Helical" evidence="4">
    <location>
        <begin position="77"/>
        <end position="98"/>
    </location>
</feature>
<feature type="transmembrane region" description="Helical" evidence="4">
    <location>
        <begin position="21"/>
        <end position="44"/>
    </location>
</feature>
<dbReference type="Gene3D" id="1.25.40.20">
    <property type="entry name" value="Ankyrin repeat-containing domain"/>
    <property type="match status" value="1"/>
</dbReference>
<dbReference type="AlphaFoldDB" id="A0A0G4I2Z4"/>
<dbReference type="InterPro" id="IPR002110">
    <property type="entry name" value="Ankyrin_rpt"/>
</dbReference>
<accession>A0A0G4I2Z4</accession>
<name>A0A0G4I2Z4_9ALVE</name>
<gene>
    <name evidence="5" type="ORF">Cvel_10504</name>
</gene>
<dbReference type="Pfam" id="PF00023">
    <property type="entry name" value="Ank"/>
    <property type="match status" value="1"/>
</dbReference>